<dbReference type="RefSeq" id="WP_120180626.1">
    <property type="nucleotide sequence ID" value="NZ_MBTA01000003.1"/>
</dbReference>
<keyword evidence="1" id="KW-0175">Coiled coil</keyword>
<name>A0A419S9T6_9SPHI</name>
<dbReference type="AlphaFoldDB" id="A0A419S9T6"/>
<comment type="caution">
    <text evidence="2">The sequence shown here is derived from an EMBL/GenBank/DDBJ whole genome shotgun (WGS) entry which is preliminary data.</text>
</comment>
<evidence type="ECO:0000256" key="1">
    <source>
        <dbReference type="SAM" id="Coils"/>
    </source>
</evidence>
<reference evidence="2 3" key="1">
    <citation type="submission" date="2016-07" db="EMBL/GenBank/DDBJ databases">
        <title>Genome of Pelobium manganitolerans.</title>
        <authorList>
            <person name="Wu S."/>
            <person name="Wang G."/>
        </authorList>
    </citation>
    <scope>NUCLEOTIDE SEQUENCE [LARGE SCALE GENOMIC DNA]</scope>
    <source>
        <strain evidence="2 3">YS-25</strain>
    </source>
</reference>
<protein>
    <submittedName>
        <fullName evidence="2">Uncharacterized protein</fullName>
    </submittedName>
</protein>
<accession>A0A419S9T6</accession>
<feature type="coiled-coil region" evidence="1">
    <location>
        <begin position="70"/>
        <end position="111"/>
    </location>
</feature>
<dbReference type="OrthoDB" id="3831186at2"/>
<proteinExistence type="predicted"/>
<evidence type="ECO:0000313" key="2">
    <source>
        <dbReference type="EMBL" id="RKD18980.1"/>
    </source>
</evidence>
<organism evidence="2 3">
    <name type="scientific">Pelobium manganitolerans</name>
    <dbReference type="NCBI Taxonomy" id="1842495"/>
    <lineage>
        <taxon>Bacteria</taxon>
        <taxon>Pseudomonadati</taxon>
        <taxon>Bacteroidota</taxon>
        <taxon>Sphingobacteriia</taxon>
        <taxon>Sphingobacteriales</taxon>
        <taxon>Sphingobacteriaceae</taxon>
        <taxon>Pelobium</taxon>
    </lineage>
</organism>
<sequence>MTEIIKKLANSDLKLIERETGIPYDRMYKWTKGKSSPKTEDFNTLTQYFGGTFSNKSKTDQKLNMDNKLVASLEKTISTQEKLINTLEAENNRLLVLNANLNHENESLRKKLGNIASGSKAG</sequence>
<dbReference type="EMBL" id="MBTA01000003">
    <property type="protein sequence ID" value="RKD18980.1"/>
    <property type="molecule type" value="Genomic_DNA"/>
</dbReference>
<dbReference type="Proteomes" id="UP000283433">
    <property type="component" value="Unassembled WGS sequence"/>
</dbReference>
<gene>
    <name evidence="2" type="ORF">BCY91_13975</name>
</gene>
<keyword evidence="3" id="KW-1185">Reference proteome</keyword>
<evidence type="ECO:0000313" key="3">
    <source>
        <dbReference type="Proteomes" id="UP000283433"/>
    </source>
</evidence>